<feature type="transmembrane region" description="Helical" evidence="1">
    <location>
        <begin position="149"/>
        <end position="170"/>
    </location>
</feature>
<dbReference type="Proteomes" id="UP000183952">
    <property type="component" value="Unassembled WGS sequence"/>
</dbReference>
<keyword evidence="3" id="KW-1185">Reference proteome</keyword>
<keyword evidence="1" id="KW-1133">Transmembrane helix</keyword>
<dbReference type="OrthoDB" id="9789229at2"/>
<evidence type="ECO:0000256" key="1">
    <source>
        <dbReference type="SAM" id="Phobius"/>
    </source>
</evidence>
<dbReference type="RefSeq" id="WP_072903683.1">
    <property type="nucleotide sequence ID" value="NZ_FRAD01000013.1"/>
</dbReference>
<keyword evidence="1" id="KW-0812">Transmembrane</keyword>
<dbReference type="EMBL" id="FRAD01000013">
    <property type="protein sequence ID" value="SHK07787.1"/>
    <property type="molecule type" value="Genomic_DNA"/>
</dbReference>
<accession>A0A1M6PIN7</accession>
<evidence type="ECO:0000313" key="3">
    <source>
        <dbReference type="Proteomes" id="UP000183952"/>
    </source>
</evidence>
<feature type="transmembrane region" description="Helical" evidence="1">
    <location>
        <begin position="68"/>
        <end position="91"/>
    </location>
</feature>
<keyword evidence="1" id="KW-0472">Membrane</keyword>
<name>A0A1M6PIN7_9CLOT</name>
<organism evidence="2 3">
    <name type="scientific">Hathewaya proteolytica DSM 3090</name>
    <dbReference type="NCBI Taxonomy" id="1121331"/>
    <lineage>
        <taxon>Bacteria</taxon>
        <taxon>Bacillati</taxon>
        <taxon>Bacillota</taxon>
        <taxon>Clostridia</taxon>
        <taxon>Eubacteriales</taxon>
        <taxon>Clostridiaceae</taxon>
        <taxon>Hathewaya</taxon>
    </lineage>
</organism>
<protein>
    <submittedName>
        <fullName evidence="2">Uncharacterized membrane protein</fullName>
    </submittedName>
</protein>
<dbReference type="AlphaFoldDB" id="A0A1M6PIN7"/>
<dbReference type="InterPro" id="IPR010540">
    <property type="entry name" value="CmpB_TMEM229"/>
</dbReference>
<reference evidence="2 3" key="1">
    <citation type="submission" date="2016-11" db="EMBL/GenBank/DDBJ databases">
        <authorList>
            <person name="Jaros S."/>
            <person name="Januszkiewicz K."/>
            <person name="Wedrychowicz H."/>
        </authorList>
    </citation>
    <scope>NUCLEOTIDE SEQUENCE [LARGE SCALE GENOMIC DNA]</scope>
    <source>
        <strain evidence="2 3">DSM 3090</strain>
    </source>
</reference>
<dbReference type="STRING" id="1121331.SAMN02745248_01715"/>
<gene>
    <name evidence="2" type="ORF">SAMN02745248_01715</name>
</gene>
<feature type="transmembrane region" description="Helical" evidence="1">
    <location>
        <begin position="112"/>
        <end position="129"/>
    </location>
</feature>
<dbReference type="Pfam" id="PF06541">
    <property type="entry name" value="ABC_trans_CmpB"/>
    <property type="match status" value="1"/>
</dbReference>
<proteinExistence type="predicted"/>
<evidence type="ECO:0000313" key="2">
    <source>
        <dbReference type="EMBL" id="SHK07787.1"/>
    </source>
</evidence>
<feature type="transmembrane region" description="Helical" evidence="1">
    <location>
        <begin position="43"/>
        <end position="62"/>
    </location>
</feature>
<sequence>MNASLELFFTLLFYFVIYAHIGWIMEVCYAYKNQRKFVNRGFLYGPYCSMYGFAAIVLIYSLKPFQHNIIILYIASFFITSIVEYITGALLEKMFHTTWWDYSEDKFNIKGRICLGFSLLWGAVAVLLIKFVNPLISRLLKYVLTTPGIIILLIILILIIIDTICTLISVSNFNKSMDKIKENFIQLKQKLKLPNVKFPNMKLSHKNKIEQEMLEEFTKNSNKTFEALQKNYDRFIKVFPDLTVHKFKSFVNKLKDMFK</sequence>
<feature type="transmembrane region" description="Helical" evidence="1">
    <location>
        <begin position="12"/>
        <end position="31"/>
    </location>
</feature>